<reference evidence="1 2" key="1">
    <citation type="submission" date="2017-02" db="EMBL/GenBank/DDBJ databases">
        <authorList>
            <person name="Peterson S.W."/>
        </authorList>
    </citation>
    <scope>NUCLEOTIDE SEQUENCE [LARGE SCALE GENOMIC DNA]</scope>
    <source>
        <strain evidence="1 2">LSP_Lj1</strain>
    </source>
</reference>
<dbReference type="Proteomes" id="UP000188342">
    <property type="component" value="Unassembled WGS sequence"/>
</dbReference>
<dbReference type="STRING" id="1255658.FM114_15290"/>
<proteinExistence type="predicted"/>
<name>A0A1R4KK94_9ACTN</name>
<protein>
    <submittedName>
        <fullName evidence="1">Uncharacterized protein</fullName>
    </submittedName>
</protein>
<organism evidence="1 2">
    <name type="scientific">Luteococcus japonicus LSP_Lj1</name>
    <dbReference type="NCBI Taxonomy" id="1255658"/>
    <lineage>
        <taxon>Bacteria</taxon>
        <taxon>Bacillati</taxon>
        <taxon>Actinomycetota</taxon>
        <taxon>Actinomycetes</taxon>
        <taxon>Propionibacteriales</taxon>
        <taxon>Propionibacteriaceae</taxon>
        <taxon>Luteococcus</taxon>
    </lineage>
</organism>
<gene>
    <name evidence="1" type="ORF">FM114_15290</name>
</gene>
<dbReference type="EMBL" id="FUKQ01000059">
    <property type="protein sequence ID" value="SJN44662.1"/>
    <property type="molecule type" value="Genomic_DNA"/>
</dbReference>
<evidence type="ECO:0000313" key="1">
    <source>
        <dbReference type="EMBL" id="SJN44662.1"/>
    </source>
</evidence>
<dbReference type="AlphaFoldDB" id="A0A1R4KK94"/>
<evidence type="ECO:0000313" key="2">
    <source>
        <dbReference type="Proteomes" id="UP000188342"/>
    </source>
</evidence>
<dbReference type="RefSeq" id="WP_211336640.1">
    <property type="nucleotide sequence ID" value="NZ_FUKQ01000059.1"/>
</dbReference>
<sequence>MATPPTDAELDTMIRARLASIGIDLSQLPEGSIPDPTTGSPGQVTVLASLRRFVRGSIATVAGWQPPTPSGVSGDRELLQQQTAVPVMYPSIATAWRNS</sequence>
<keyword evidence="2" id="KW-1185">Reference proteome</keyword>
<accession>A0A1R4KK94</accession>